<gene>
    <name evidence="1" type="ORF">WICANDRAFT_88501</name>
</gene>
<protein>
    <submittedName>
        <fullName evidence="1">Uncharacterized protein</fullName>
    </submittedName>
</protein>
<keyword evidence="2" id="KW-1185">Reference proteome</keyword>
<dbReference type="EMBL" id="KV454208">
    <property type="protein sequence ID" value="ODQ62730.1"/>
    <property type="molecule type" value="Genomic_DNA"/>
</dbReference>
<dbReference type="RefSeq" id="XP_019041937.1">
    <property type="nucleotide sequence ID" value="XM_019186158.1"/>
</dbReference>
<reference evidence="1 2" key="1">
    <citation type="journal article" date="2016" name="Proc. Natl. Acad. Sci. U.S.A.">
        <title>Comparative genomics of biotechnologically important yeasts.</title>
        <authorList>
            <person name="Riley R."/>
            <person name="Haridas S."/>
            <person name="Wolfe K.H."/>
            <person name="Lopes M.R."/>
            <person name="Hittinger C.T."/>
            <person name="Goeker M."/>
            <person name="Salamov A.A."/>
            <person name="Wisecaver J.H."/>
            <person name="Long T.M."/>
            <person name="Calvey C.H."/>
            <person name="Aerts A.L."/>
            <person name="Barry K.W."/>
            <person name="Choi C."/>
            <person name="Clum A."/>
            <person name="Coughlan A.Y."/>
            <person name="Deshpande S."/>
            <person name="Douglass A.P."/>
            <person name="Hanson S.J."/>
            <person name="Klenk H.-P."/>
            <person name="LaButti K.M."/>
            <person name="Lapidus A."/>
            <person name="Lindquist E.A."/>
            <person name="Lipzen A.M."/>
            <person name="Meier-Kolthoff J.P."/>
            <person name="Ohm R.A."/>
            <person name="Otillar R.P."/>
            <person name="Pangilinan J.L."/>
            <person name="Peng Y."/>
            <person name="Rokas A."/>
            <person name="Rosa C.A."/>
            <person name="Scheuner C."/>
            <person name="Sibirny A.A."/>
            <person name="Slot J.C."/>
            <person name="Stielow J.B."/>
            <person name="Sun H."/>
            <person name="Kurtzman C.P."/>
            <person name="Blackwell M."/>
            <person name="Grigoriev I.V."/>
            <person name="Jeffries T.W."/>
        </authorList>
    </citation>
    <scope>NUCLEOTIDE SEQUENCE [LARGE SCALE GENOMIC DNA]</scope>
    <source>
        <strain evidence="2">ATCC 58044 / CBS 1984 / NCYC 433 / NRRL Y-366-8</strain>
    </source>
</reference>
<organism evidence="1 2">
    <name type="scientific">Wickerhamomyces anomalus (strain ATCC 58044 / CBS 1984 / NCYC 433 / NRRL Y-366-8)</name>
    <name type="common">Yeast</name>
    <name type="synonym">Hansenula anomala</name>
    <dbReference type="NCBI Taxonomy" id="683960"/>
    <lineage>
        <taxon>Eukaryota</taxon>
        <taxon>Fungi</taxon>
        <taxon>Dikarya</taxon>
        <taxon>Ascomycota</taxon>
        <taxon>Saccharomycotina</taxon>
        <taxon>Saccharomycetes</taxon>
        <taxon>Phaffomycetales</taxon>
        <taxon>Wickerhamomycetaceae</taxon>
        <taxon>Wickerhamomyces</taxon>
    </lineage>
</organism>
<sequence length="67" mass="7235">MNRLKSLHQYGIGLGDFAGYHESVIVNDGEVSILATRNFGDGVPDSIKKSDTEDLSEIIASGKIIEL</sequence>
<evidence type="ECO:0000313" key="2">
    <source>
        <dbReference type="Proteomes" id="UP000094112"/>
    </source>
</evidence>
<dbReference type="AlphaFoldDB" id="A0A1E3PBQ5"/>
<proteinExistence type="predicted"/>
<name>A0A1E3PBQ5_WICAA</name>
<dbReference type="Proteomes" id="UP000094112">
    <property type="component" value="Unassembled WGS sequence"/>
</dbReference>
<accession>A0A1E3PBQ5</accession>
<dbReference type="GeneID" id="30203404"/>
<evidence type="ECO:0000313" key="1">
    <source>
        <dbReference type="EMBL" id="ODQ62730.1"/>
    </source>
</evidence>